<dbReference type="GO" id="GO:0044781">
    <property type="term" value="P:bacterial-type flagellum organization"/>
    <property type="evidence" value="ECO:0007669"/>
    <property type="project" value="UniProtKB-KW"/>
</dbReference>
<dbReference type="PRINTS" id="PR01003">
    <property type="entry name" value="FLGFLIH"/>
</dbReference>
<evidence type="ECO:0000313" key="12">
    <source>
        <dbReference type="EMBL" id="MDF2953631.1"/>
    </source>
</evidence>
<evidence type="ECO:0000259" key="11">
    <source>
        <dbReference type="Pfam" id="PF02108"/>
    </source>
</evidence>
<evidence type="ECO:0000256" key="10">
    <source>
        <dbReference type="SAM" id="Coils"/>
    </source>
</evidence>
<keyword evidence="6" id="KW-0963">Cytoplasm</keyword>
<evidence type="ECO:0000256" key="6">
    <source>
        <dbReference type="ARBA" id="ARBA00022490"/>
    </source>
</evidence>
<evidence type="ECO:0000256" key="7">
    <source>
        <dbReference type="ARBA" id="ARBA00022795"/>
    </source>
</evidence>
<evidence type="ECO:0000256" key="8">
    <source>
        <dbReference type="ARBA" id="ARBA00022927"/>
    </source>
</evidence>
<keyword evidence="12" id="KW-0966">Cell projection</keyword>
<keyword evidence="7" id="KW-1005">Bacterial flagellum biogenesis</keyword>
<evidence type="ECO:0000256" key="3">
    <source>
        <dbReference type="ARBA" id="ARBA00006602"/>
    </source>
</evidence>
<dbReference type="GO" id="GO:0005829">
    <property type="term" value="C:cytosol"/>
    <property type="evidence" value="ECO:0007669"/>
    <property type="project" value="TreeGrafter"/>
</dbReference>
<gene>
    <name evidence="12" type="ORF">OD816_000876</name>
</gene>
<keyword evidence="8" id="KW-0653">Protein transport</keyword>
<evidence type="ECO:0000256" key="1">
    <source>
        <dbReference type="ARBA" id="ARBA00003041"/>
    </source>
</evidence>
<dbReference type="AlphaFoldDB" id="A0AAE3P643"/>
<evidence type="ECO:0000313" key="13">
    <source>
        <dbReference type="Proteomes" id="UP001144110"/>
    </source>
</evidence>
<comment type="similarity">
    <text evidence="3">Belongs to the FliH family.</text>
</comment>
<organism evidence="12 13">
    <name type="scientific">Candidatus Thermodesulfobacterium syntrophicum</name>
    <dbReference type="NCBI Taxonomy" id="3060442"/>
    <lineage>
        <taxon>Bacteria</taxon>
        <taxon>Pseudomonadati</taxon>
        <taxon>Thermodesulfobacteriota</taxon>
        <taxon>Thermodesulfobacteria</taxon>
        <taxon>Thermodesulfobacteriales</taxon>
        <taxon>Thermodesulfobacteriaceae</taxon>
        <taxon>Thermodesulfobacterium</taxon>
    </lineage>
</organism>
<comment type="function">
    <text evidence="1">Needed for flagellar regrowth and assembly.</text>
</comment>
<sequence length="237" mass="27549">MSKILKTKKLSDISIITPDLSPIKNEVFKSLFEIDIEKEEKLESSKEKIKEEIFQKGYKEGFEKGYAEGQKKGYKDGFKTGKKNAEKKYKELEINLKKDFQEKIQFIERFLKKLENEAQNLIINMDKEILNLALEIANKLVLKEIEIDPEIPIRIIKEALNYIAEGTELNIKVNPEEYKFLKENLSKYIAPSQKIKLIPDESISKGGIFIETSLGVIDATFEKRWKKLLETLVKNED</sequence>
<keyword evidence="10" id="KW-0175">Coiled coil</keyword>
<keyword evidence="9" id="KW-1006">Bacterial flagellum protein export</keyword>
<dbReference type="InterPro" id="IPR051472">
    <property type="entry name" value="T3SS_Stator/FliH"/>
</dbReference>
<evidence type="ECO:0000256" key="9">
    <source>
        <dbReference type="ARBA" id="ARBA00023225"/>
    </source>
</evidence>
<evidence type="ECO:0000256" key="2">
    <source>
        <dbReference type="ARBA" id="ARBA00004496"/>
    </source>
</evidence>
<keyword evidence="5" id="KW-0813">Transport</keyword>
<comment type="subcellular location">
    <subcellularLocation>
        <location evidence="2">Cytoplasm</location>
    </subcellularLocation>
</comment>
<dbReference type="SUPFAM" id="SSF160527">
    <property type="entry name" value="V-type ATPase subunit E-like"/>
    <property type="match status" value="1"/>
</dbReference>
<feature type="coiled-coil region" evidence="10">
    <location>
        <begin position="75"/>
        <end position="131"/>
    </location>
</feature>
<dbReference type="InterPro" id="IPR000563">
    <property type="entry name" value="Flag_FliH"/>
</dbReference>
<accession>A0AAE3P643</accession>
<keyword evidence="12" id="KW-0282">Flagellum</keyword>
<dbReference type="InterPro" id="IPR018035">
    <property type="entry name" value="Flagellar_FliH/T3SS_HrpE"/>
</dbReference>
<evidence type="ECO:0000256" key="4">
    <source>
        <dbReference type="ARBA" id="ARBA00016507"/>
    </source>
</evidence>
<dbReference type="EMBL" id="JAPHEG010000003">
    <property type="protein sequence ID" value="MDF2953631.1"/>
    <property type="molecule type" value="Genomic_DNA"/>
</dbReference>
<proteinExistence type="inferred from homology"/>
<dbReference type="GO" id="GO:0071973">
    <property type="term" value="P:bacterial-type flagellum-dependent cell motility"/>
    <property type="evidence" value="ECO:0007669"/>
    <property type="project" value="InterPro"/>
</dbReference>
<name>A0AAE3P643_9BACT</name>
<evidence type="ECO:0000256" key="5">
    <source>
        <dbReference type="ARBA" id="ARBA00022448"/>
    </source>
</evidence>
<feature type="domain" description="Flagellar assembly protein FliH/Type III secretion system HrpE" evidence="11">
    <location>
        <begin position="102"/>
        <end position="228"/>
    </location>
</feature>
<comment type="caution">
    <text evidence="12">The sequence shown here is derived from an EMBL/GenBank/DDBJ whole genome shotgun (WGS) entry which is preliminary data.</text>
</comment>
<dbReference type="GO" id="GO:0009288">
    <property type="term" value="C:bacterial-type flagellum"/>
    <property type="evidence" value="ECO:0007669"/>
    <property type="project" value="InterPro"/>
</dbReference>
<dbReference type="GO" id="GO:0003774">
    <property type="term" value="F:cytoskeletal motor activity"/>
    <property type="evidence" value="ECO:0007669"/>
    <property type="project" value="InterPro"/>
</dbReference>
<keyword evidence="12" id="KW-0969">Cilium</keyword>
<dbReference type="PANTHER" id="PTHR34982">
    <property type="entry name" value="YOP PROTEINS TRANSLOCATION PROTEIN L"/>
    <property type="match status" value="1"/>
</dbReference>
<protein>
    <recommendedName>
        <fullName evidence="4">Flagellar assembly protein FliH</fullName>
    </recommendedName>
</protein>
<dbReference type="GO" id="GO:0015031">
    <property type="term" value="P:protein transport"/>
    <property type="evidence" value="ECO:0007669"/>
    <property type="project" value="UniProtKB-KW"/>
</dbReference>
<dbReference type="Pfam" id="PF02108">
    <property type="entry name" value="FliH"/>
    <property type="match status" value="1"/>
</dbReference>
<dbReference type="Proteomes" id="UP001144110">
    <property type="component" value="Unassembled WGS sequence"/>
</dbReference>
<reference evidence="12" key="1">
    <citation type="submission" date="2022-11" db="EMBL/GenBank/DDBJ databases">
        <title>Candidatus Alkanophaga archaea from heated hydrothermal vent sediment oxidize petroleum alkanes.</title>
        <authorList>
            <person name="Zehnle H."/>
            <person name="Laso-Perez R."/>
            <person name="Lipp J."/>
            <person name="Teske A."/>
            <person name="Wegener G."/>
        </authorList>
    </citation>
    <scope>NUCLEOTIDE SEQUENCE</scope>
    <source>
        <strain evidence="12">MCA70</strain>
    </source>
</reference>
<dbReference type="PANTHER" id="PTHR34982:SF1">
    <property type="entry name" value="FLAGELLAR ASSEMBLY PROTEIN FLIH"/>
    <property type="match status" value="1"/>
</dbReference>